<organism evidence="1 2">
    <name type="scientific">Botrytis tulipae</name>
    <dbReference type="NCBI Taxonomy" id="87230"/>
    <lineage>
        <taxon>Eukaryota</taxon>
        <taxon>Fungi</taxon>
        <taxon>Dikarya</taxon>
        <taxon>Ascomycota</taxon>
        <taxon>Pezizomycotina</taxon>
        <taxon>Leotiomycetes</taxon>
        <taxon>Helotiales</taxon>
        <taxon>Sclerotiniaceae</taxon>
        <taxon>Botrytis</taxon>
    </lineage>
</organism>
<keyword evidence="2" id="KW-1185">Reference proteome</keyword>
<name>A0A4Z1E8T9_9HELO</name>
<dbReference type="EMBL" id="PQXH01000361">
    <property type="protein sequence ID" value="TGO06983.1"/>
    <property type="molecule type" value="Genomic_DNA"/>
</dbReference>
<dbReference type="OrthoDB" id="3519813at2759"/>
<protein>
    <submittedName>
        <fullName evidence="1">Uncharacterized protein</fullName>
    </submittedName>
</protein>
<dbReference type="AlphaFoldDB" id="A0A4Z1E8T9"/>
<dbReference type="Proteomes" id="UP000297777">
    <property type="component" value="Unassembled WGS sequence"/>
</dbReference>
<comment type="caution">
    <text evidence="1">The sequence shown here is derived from an EMBL/GenBank/DDBJ whole genome shotgun (WGS) entry which is preliminary data.</text>
</comment>
<accession>A0A4Z1E8T9</accession>
<proteinExistence type="predicted"/>
<sequence length="64" mass="7041">MGFDRREIATCERLVGTGLYGRALLTRMLKYQNIDTASALCETFSTKAAPKSPLIQITALPEAH</sequence>
<evidence type="ECO:0000313" key="1">
    <source>
        <dbReference type="EMBL" id="TGO06983.1"/>
    </source>
</evidence>
<evidence type="ECO:0000313" key="2">
    <source>
        <dbReference type="Proteomes" id="UP000297777"/>
    </source>
</evidence>
<gene>
    <name evidence="1" type="ORF">BTUL_0363g00020</name>
</gene>
<reference evidence="1 2" key="1">
    <citation type="submission" date="2017-12" db="EMBL/GenBank/DDBJ databases">
        <title>Comparative genomics of Botrytis spp.</title>
        <authorList>
            <person name="Valero-Jimenez C.A."/>
            <person name="Tapia P."/>
            <person name="Veloso J."/>
            <person name="Silva-Moreno E."/>
            <person name="Staats M."/>
            <person name="Valdes J.H."/>
            <person name="Van Kan J.A.L."/>
        </authorList>
    </citation>
    <scope>NUCLEOTIDE SEQUENCE [LARGE SCALE GENOMIC DNA]</scope>
    <source>
        <strain evidence="1 2">Bt9001</strain>
    </source>
</reference>